<name>A0A375B9F8_9BURK</name>
<comment type="caution">
    <text evidence="1">The sequence shown here is derived from an EMBL/GenBank/DDBJ whole genome shotgun (WGS) entry which is preliminary data.</text>
</comment>
<reference evidence="1" key="1">
    <citation type="submission" date="2018-01" db="EMBL/GenBank/DDBJ databases">
        <authorList>
            <person name="Clerissi C."/>
        </authorList>
    </citation>
    <scope>NUCLEOTIDE SEQUENCE</scope>
    <source>
        <strain evidence="1">Cupriavidus taiwanensis LMG 19430</strain>
    </source>
</reference>
<dbReference type="Proteomes" id="UP000257016">
    <property type="component" value="Unassembled WGS sequence"/>
</dbReference>
<proteinExistence type="predicted"/>
<dbReference type="EMBL" id="OFSN01000001">
    <property type="protein sequence ID" value="SOY40296.1"/>
    <property type="molecule type" value="Genomic_DNA"/>
</dbReference>
<organism evidence="1">
    <name type="scientific">Cupriavidus taiwanensis</name>
    <dbReference type="NCBI Taxonomy" id="164546"/>
    <lineage>
        <taxon>Bacteria</taxon>
        <taxon>Pseudomonadati</taxon>
        <taxon>Pseudomonadota</taxon>
        <taxon>Betaproteobacteria</taxon>
        <taxon>Burkholderiales</taxon>
        <taxon>Burkholderiaceae</taxon>
        <taxon>Cupriavidus</taxon>
    </lineage>
</organism>
<dbReference type="AlphaFoldDB" id="A0A375B9F8"/>
<accession>A0A375B9F8</accession>
<sequence>MDIPLGMLAQEKINKYPILSTFYPVHNRVEL</sequence>
<gene>
    <name evidence="1" type="ORF">CBM2586_A10261</name>
</gene>
<evidence type="ECO:0000313" key="1">
    <source>
        <dbReference type="EMBL" id="SOY40296.1"/>
    </source>
</evidence>
<protein>
    <submittedName>
        <fullName evidence="1">Uncharacterized protein</fullName>
    </submittedName>
</protein>